<dbReference type="GO" id="GO:0072686">
    <property type="term" value="C:mitotic spindle"/>
    <property type="evidence" value="ECO:0007669"/>
    <property type="project" value="TreeGrafter"/>
</dbReference>
<dbReference type="GO" id="GO:0007059">
    <property type="term" value="P:chromosome segregation"/>
    <property type="evidence" value="ECO:0007669"/>
    <property type="project" value="InterPro"/>
</dbReference>
<dbReference type="PANTHER" id="PTHR28573">
    <property type="entry name" value="SPINDLE AND KINETOCHORE-ASSOCIATED PROTEIN 1"/>
    <property type="match status" value="1"/>
</dbReference>
<dbReference type="GO" id="GO:0000940">
    <property type="term" value="C:outer kinetochore"/>
    <property type="evidence" value="ECO:0007669"/>
    <property type="project" value="TreeGrafter"/>
</dbReference>
<dbReference type="GO" id="GO:0051301">
    <property type="term" value="P:cell division"/>
    <property type="evidence" value="ECO:0007669"/>
    <property type="project" value="InterPro"/>
</dbReference>
<dbReference type="Gene3D" id="1.10.10.1890">
    <property type="entry name" value="Ska1 microtubule binding domain-like"/>
    <property type="match status" value="1"/>
</dbReference>
<dbReference type="GO" id="GO:0008017">
    <property type="term" value="F:microtubule binding"/>
    <property type="evidence" value="ECO:0007669"/>
    <property type="project" value="InterPro"/>
</dbReference>
<evidence type="ECO:0000313" key="6">
    <source>
        <dbReference type="EMBL" id="CAD7639325.1"/>
    </source>
</evidence>
<sequence>MSVMNRKCESLDQLLAHFNTKISIITELFPLSQLYDNIDHKNEWKRNVVLDSNYLSDNSDNYCHRMGPKKPDLREISQMIVEMKAMTAEIKTLLRQQKQSIICHNTKCHNDLDLMLRHCHHINDNIPEFLQNGVQNKGKTNDENKDLSKRQPNGHNNQKPVSKVMPKTNPKTTVKTNANKPVSKVMPKTNPKTTVKTNANVRPTQEPRVVAKNTTKKVVLKDTSIPSISFITTEEFASIPHYMLGRLTYEVINRAIADFNRTIATKYKIINNYSTKYCDEDLRKYVAYKEQENSETDGQYFCTINDLKDLSDLKVDITIRKAIICLRHCKRVKEIRGNPPKLIRYAIVKSTTFMD</sequence>
<dbReference type="FunFam" id="1.10.10.1890:FF:000002">
    <property type="entry name" value="Spindle and kinetochore-associated protein 1"/>
    <property type="match status" value="1"/>
</dbReference>
<reference evidence="6" key="1">
    <citation type="submission" date="2020-11" db="EMBL/GenBank/DDBJ databases">
        <authorList>
            <person name="Tran Van P."/>
        </authorList>
    </citation>
    <scope>NUCLEOTIDE SEQUENCE</scope>
</reference>
<gene>
    <name evidence="6" type="ORF">ONB1V03_LOCUS1923</name>
</gene>
<dbReference type="Pfam" id="PF07160">
    <property type="entry name" value="SKA1"/>
    <property type="match status" value="1"/>
</dbReference>
<evidence type="ECO:0000256" key="2">
    <source>
        <dbReference type="ARBA" id="ARBA00023054"/>
    </source>
</evidence>
<comment type="similarity">
    <text evidence="1">Belongs to the SKA1 family.</text>
</comment>
<evidence type="ECO:0000256" key="4">
    <source>
        <dbReference type="ARBA" id="ARBA00047202"/>
    </source>
</evidence>
<keyword evidence="7" id="KW-1185">Reference proteome</keyword>
<feature type="compositionally biased region" description="Polar residues" evidence="5">
    <location>
        <begin position="150"/>
        <end position="160"/>
    </location>
</feature>
<dbReference type="GO" id="GO:0005876">
    <property type="term" value="C:spindle microtubule"/>
    <property type="evidence" value="ECO:0007669"/>
    <property type="project" value="TreeGrafter"/>
</dbReference>
<proteinExistence type="inferred from homology"/>
<dbReference type="EMBL" id="OC915220">
    <property type="protein sequence ID" value="CAD7639325.1"/>
    <property type="molecule type" value="Genomic_DNA"/>
</dbReference>
<protein>
    <recommendedName>
        <fullName evidence="3">SKA complex subunit 1</fullName>
    </recommendedName>
    <alternativeName>
        <fullName evidence="4">Spindle and kinetochore-associated protein 1</fullName>
    </alternativeName>
</protein>
<dbReference type="PANTHER" id="PTHR28573:SF1">
    <property type="entry name" value="SPINDLE AND KINETOCHORE-ASSOCIATED PROTEIN 1"/>
    <property type="match status" value="1"/>
</dbReference>
<accession>A0A7R9LEH5</accession>
<feature type="compositionally biased region" description="Basic and acidic residues" evidence="5">
    <location>
        <begin position="139"/>
        <end position="149"/>
    </location>
</feature>
<keyword evidence="2" id="KW-0175">Coiled coil</keyword>
<feature type="compositionally biased region" description="Low complexity" evidence="5">
    <location>
        <begin position="163"/>
        <end position="196"/>
    </location>
</feature>
<evidence type="ECO:0000256" key="3">
    <source>
        <dbReference type="ARBA" id="ARBA00047182"/>
    </source>
</evidence>
<dbReference type="Proteomes" id="UP000728032">
    <property type="component" value="Unassembled WGS sequence"/>
</dbReference>
<dbReference type="EMBL" id="CAJPVJ010000395">
    <property type="protein sequence ID" value="CAG2162327.1"/>
    <property type="molecule type" value="Genomic_DNA"/>
</dbReference>
<dbReference type="InterPro" id="IPR042031">
    <property type="entry name" value="SKA1_MBD_sf"/>
</dbReference>
<evidence type="ECO:0000256" key="1">
    <source>
        <dbReference type="ARBA" id="ARBA00006836"/>
    </source>
</evidence>
<organism evidence="6">
    <name type="scientific">Oppiella nova</name>
    <dbReference type="NCBI Taxonomy" id="334625"/>
    <lineage>
        <taxon>Eukaryota</taxon>
        <taxon>Metazoa</taxon>
        <taxon>Ecdysozoa</taxon>
        <taxon>Arthropoda</taxon>
        <taxon>Chelicerata</taxon>
        <taxon>Arachnida</taxon>
        <taxon>Acari</taxon>
        <taxon>Acariformes</taxon>
        <taxon>Sarcoptiformes</taxon>
        <taxon>Oribatida</taxon>
        <taxon>Brachypylina</taxon>
        <taxon>Oppioidea</taxon>
        <taxon>Oppiidae</taxon>
        <taxon>Oppiella</taxon>
    </lineage>
</organism>
<dbReference type="GO" id="GO:0031110">
    <property type="term" value="P:regulation of microtubule polymerization or depolymerization"/>
    <property type="evidence" value="ECO:0007669"/>
    <property type="project" value="TreeGrafter"/>
</dbReference>
<dbReference type="InterPro" id="IPR009829">
    <property type="entry name" value="SKA1"/>
</dbReference>
<name>A0A7R9LEH5_9ACAR</name>
<dbReference type="AlphaFoldDB" id="A0A7R9LEH5"/>
<dbReference type="OrthoDB" id="5962at2759"/>
<evidence type="ECO:0000256" key="5">
    <source>
        <dbReference type="SAM" id="MobiDB-lite"/>
    </source>
</evidence>
<dbReference type="GO" id="GO:0000278">
    <property type="term" value="P:mitotic cell cycle"/>
    <property type="evidence" value="ECO:0007669"/>
    <property type="project" value="TreeGrafter"/>
</dbReference>
<evidence type="ECO:0000313" key="7">
    <source>
        <dbReference type="Proteomes" id="UP000728032"/>
    </source>
</evidence>
<feature type="region of interest" description="Disordered" evidence="5">
    <location>
        <begin position="132"/>
        <end position="196"/>
    </location>
</feature>